<organism evidence="1">
    <name type="scientific">marine metagenome</name>
    <dbReference type="NCBI Taxonomy" id="408172"/>
    <lineage>
        <taxon>unclassified sequences</taxon>
        <taxon>metagenomes</taxon>
        <taxon>ecological metagenomes</taxon>
    </lineage>
</organism>
<name>A0A381Y4P7_9ZZZZ</name>
<sequence>MMKYIYQISLFLLMLSIACVDTDQDEHYDESELLMLLDEDEAAGLDGFGDGGLMDMDYDSGLEYEGLPRILGDTLGYGEGYRIRFGRQITDRERTVDFTVDGDTAIGVVNYTVSGVFMAQAIDSSMEVIDSIGFSKDFNSTMTRKVKYARIDNSNNPDGYSWRIIALTPLIGGSGDKVSITSVEVYNVDLNANPEGIAVAGDLLYSFTSDEIGDLFIDRETLPTFTSFDAVIAKVSIENNGPEYTIDSIGVGEWVVLQYGRSVAQRGRRRLNDHGISIDSDANDNVHTGFWRVHGPGAGHNSHVFRSFFSTIDLATLFTEDGGYNSVTWSIPYRSQRPE</sequence>
<reference evidence="1" key="1">
    <citation type="submission" date="2018-05" db="EMBL/GenBank/DDBJ databases">
        <authorList>
            <person name="Lanie J.A."/>
            <person name="Ng W.-L."/>
            <person name="Kazmierczak K.M."/>
            <person name="Andrzejewski T.M."/>
            <person name="Davidsen T.M."/>
            <person name="Wayne K.J."/>
            <person name="Tettelin H."/>
            <person name="Glass J.I."/>
            <person name="Rusch D."/>
            <person name="Podicherti R."/>
            <person name="Tsui H.-C.T."/>
            <person name="Winkler M.E."/>
        </authorList>
    </citation>
    <scope>NUCLEOTIDE SEQUENCE</scope>
</reference>
<proteinExistence type="predicted"/>
<gene>
    <name evidence="1" type="ORF">METZ01_LOCUS124287</name>
</gene>
<protein>
    <submittedName>
        <fullName evidence="1">Uncharacterized protein</fullName>
    </submittedName>
</protein>
<dbReference type="PROSITE" id="PS51257">
    <property type="entry name" value="PROKAR_LIPOPROTEIN"/>
    <property type="match status" value="1"/>
</dbReference>
<dbReference type="AlphaFoldDB" id="A0A381Y4P7"/>
<accession>A0A381Y4P7</accession>
<evidence type="ECO:0000313" key="1">
    <source>
        <dbReference type="EMBL" id="SVA71433.1"/>
    </source>
</evidence>
<dbReference type="EMBL" id="UINC01017280">
    <property type="protein sequence ID" value="SVA71433.1"/>
    <property type="molecule type" value="Genomic_DNA"/>
</dbReference>